<dbReference type="Pfam" id="PF13180">
    <property type="entry name" value="PDZ_2"/>
    <property type="match status" value="2"/>
</dbReference>
<dbReference type="CDD" id="cd10839">
    <property type="entry name" value="cpPDZ1_DegP-like"/>
    <property type="match status" value="1"/>
</dbReference>
<evidence type="ECO:0000313" key="11">
    <source>
        <dbReference type="Proteomes" id="UP000705867"/>
    </source>
</evidence>
<dbReference type="InterPro" id="IPR011782">
    <property type="entry name" value="Pept_S1C_Do"/>
</dbReference>
<organism evidence="10 11">
    <name type="scientific">Candidatus Nitrobium versatile</name>
    <dbReference type="NCBI Taxonomy" id="2884831"/>
    <lineage>
        <taxon>Bacteria</taxon>
        <taxon>Pseudomonadati</taxon>
        <taxon>Nitrospirota</taxon>
        <taxon>Nitrospiria</taxon>
        <taxon>Nitrospirales</taxon>
        <taxon>Nitrospiraceae</taxon>
        <taxon>Candidatus Nitrobium</taxon>
    </lineage>
</organism>
<keyword evidence="4" id="KW-0677">Repeat</keyword>
<sequence length="477" mass="50774">MKKSGVIALVIAGILLVVAGVFVGSRLDRGKGQISSPFVGFPQSFADLSAKVSPAVVNISTTTTVRVPGNPFRHFFGPGDEGPFGEFFKRFDGGIPDRELKQQSLGSGFIFDKSGFIITNNHVVEKADEIKVKLADGREFTAKVVGRDPKTDLALIKISSLFKDLPTLPLGDSEKMRVGDWVLSIGNPFGLEHTVTQGIVSAKGRVIGSGPYDNFIQTDAPINPGNSGGPLVNLNGEVIGINTAIIASGQGIGFAIPSDMAKTVISQIKEKGKVVRGWIGVSIQSLTPELAQSLGLKQMEGALVGDVVPGGPADAAGIKRGDVIVSFNGKPVKNVSALSRAVAETGVGQTVETRVVREGKELPLRITVQEMTEERMSSRAFLPRSELGITVENITPHIADQLRIRDRNGVVVIEVEPGSPADSAGIQPGDIIKEVNRTPVKNLDEYHGAMAKTKKGAPVLFLIRRGEQTFYLSIRIS</sequence>
<evidence type="ECO:0000256" key="4">
    <source>
        <dbReference type="ARBA" id="ARBA00022737"/>
    </source>
</evidence>
<evidence type="ECO:0000256" key="7">
    <source>
        <dbReference type="PIRSR" id="PIRSR611782-1"/>
    </source>
</evidence>
<evidence type="ECO:0000259" key="9">
    <source>
        <dbReference type="PROSITE" id="PS50106"/>
    </source>
</evidence>
<comment type="caution">
    <text evidence="10">The sequence shown here is derived from an EMBL/GenBank/DDBJ whole genome shotgun (WGS) entry which is preliminary data.</text>
</comment>
<dbReference type="GO" id="GO:0006508">
    <property type="term" value="P:proteolysis"/>
    <property type="evidence" value="ECO:0007669"/>
    <property type="project" value="UniProtKB-KW"/>
</dbReference>
<dbReference type="EMBL" id="JAIOIV010000073">
    <property type="protein sequence ID" value="MBZ0156262.1"/>
    <property type="molecule type" value="Genomic_DNA"/>
</dbReference>
<dbReference type="PANTHER" id="PTHR22939:SF129">
    <property type="entry name" value="SERINE PROTEASE HTRA2, MITOCHONDRIAL"/>
    <property type="match status" value="1"/>
</dbReference>
<comment type="similarity">
    <text evidence="1">Belongs to the peptidase S1C family.</text>
</comment>
<dbReference type="NCBIfam" id="TIGR02037">
    <property type="entry name" value="degP_htrA_DO"/>
    <property type="match status" value="1"/>
</dbReference>
<dbReference type="SUPFAM" id="SSF50494">
    <property type="entry name" value="Trypsin-like serine proteases"/>
    <property type="match status" value="1"/>
</dbReference>
<dbReference type="Pfam" id="PF13365">
    <property type="entry name" value="Trypsin_2"/>
    <property type="match status" value="1"/>
</dbReference>
<dbReference type="InterPro" id="IPR009003">
    <property type="entry name" value="Peptidase_S1_PA"/>
</dbReference>
<feature type="active site" description="Charge relay system" evidence="7">
    <location>
        <position position="152"/>
    </location>
</feature>
<feature type="active site" description="Charge relay system" evidence="7">
    <location>
        <position position="227"/>
    </location>
</feature>
<feature type="binding site" evidence="8">
    <location>
        <begin position="225"/>
        <end position="227"/>
    </location>
    <ligand>
        <name>substrate</name>
    </ligand>
</feature>
<name>A0A953JAB5_9BACT</name>
<evidence type="ECO:0000256" key="6">
    <source>
        <dbReference type="ARBA" id="ARBA00022825"/>
    </source>
</evidence>
<feature type="binding site" evidence="8">
    <location>
        <position position="122"/>
    </location>
    <ligand>
        <name>substrate</name>
    </ligand>
</feature>
<protein>
    <submittedName>
        <fullName evidence="10">DegQ family serine endoprotease</fullName>
    </submittedName>
</protein>
<dbReference type="PRINTS" id="PR00834">
    <property type="entry name" value="PROTEASES2C"/>
</dbReference>
<feature type="active site" description="Charge relay system" evidence="7">
    <location>
        <position position="122"/>
    </location>
</feature>
<dbReference type="PANTHER" id="PTHR22939">
    <property type="entry name" value="SERINE PROTEASE FAMILY S1C HTRA-RELATED"/>
    <property type="match status" value="1"/>
</dbReference>
<gene>
    <name evidence="10" type="ORF">K8I29_08655</name>
</gene>
<dbReference type="GO" id="GO:0004252">
    <property type="term" value="F:serine-type endopeptidase activity"/>
    <property type="evidence" value="ECO:0007669"/>
    <property type="project" value="InterPro"/>
</dbReference>
<dbReference type="SUPFAM" id="SSF50156">
    <property type="entry name" value="PDZ domain-like"/>
    <property type="match status" value="2"/>
</dbReference>
<evidence type="ECO:0000256" key="5">
    <source>
        <dbReference type="ARBA" id="ARBA00022801"/>
    </source>
</evidence>
<keyword evidence="5" id="KW-0378">Hydrolase</keyword>
<accession>A0A953JAB5</accession>
<evidence type="ECO:0000256" key="1">
    <source>
        <dbReference type="ARBA" id="ARBA00010541"/>
    </source>
</evidence>
<feature type="binding site" evidence="8">
    <location>
        <begin position="243"/>
        <end position="247"/>
    </location>
    <ligand>
        <name>substrate</name>
    </ligand>
</feature>
<dbReference type="Proteomes" id="UP000705867">
    <property type="component" value="Unassembled WGS sequence"/>
</dbReference>
<keyword evidence="2" id="KW-0645">Protease</keyword>
<evidence type="ECO:0000256" key="8">
    <source>
        <dbReference type="PIRSR" id="PIRSR611782-2"/>
    </source>
</evidence>
<evidence type="ECO:0000256" key="2">
    <source>
        <dbReference type="ARBA" id="ARBA00022670"/>
    </source>
</evidence>
<dbReference type="InterPro" id="IPR001478">
    <property type="entry name" value="PDZ"/>
</dbReference>
<keyword evidence="6" id="KW-0720">Serine protease</keyword>
<dbReference type="InterPro" id="IPR036034">
    <property type="entry name" value="PDZ_sf"/>
</dbReference>
<evidence type="ECO:0000256" key="3">
    <source>
        <dbReference type="ARBA" id="ARBA00022729"/>
    </source>
</evidence>
<reference evidence="10" key="1">
    <citation type="journal article" date="2021" name="bioRxiv">
        <title>Unraveling nitrogen, sulfur and carbon metabolic pathways and microbial community transcriptional responses to substrate deprivation and toxicity stresses in a bioreactor mimicking anoxic brackish coastal sediment conditions.</title>
        <authorList>
            <person name="Martins P.D."/>
            <person name="Echeveste M.J."/>
            <person name="Arshad A."/>
            <person name="Kurth J."/>
            <person name="Ouboter H."/>
            <person name="Jetten M.S.M."/>
            <person name="Welte C.U."/>
        </authorList>
    </citation>
    <scope>NUCLEOTIDE SEQUENCE</scope>
    <source>
        <strain evidence="10">MAG_39</strain>
    </source>
</reference>
<feature type="binding site" evidence="8">
    <location>
        <position position="152"/>
    </location>
    <ligand>
        <name>substrate</name>
    </ligand>
</feature>
<feature type="domain" description="PDZ" evidence="9">
    <location>
        <begin position="263"/>
        <end position="359"/>
    </location>
</feature>
<dbReference type="AlphaFoldDB" id="A0A953JAB5"/>
<evidence type="ECO:0000313" key="10">
    <source>
        <dbReference type="EMBL" id="MBZ0156262.1"/>
    </source>
</evidence>
<dbReference type="Gene3D" id="2.40.10.120">
    <property type="match status" value="1"/>
</dbReference>
<dbReference type="SMART" id="SM00228">
    <property type="entry name" value="PDZ"/>
    <property type="match status" value="2"/>
</dbReference>
<proteinExistence type="inferred from homology"/>
<dbReference type="InterPro" id="IPR001940">
    <property type="entry name" value="Peptidase_S1C"/>
</dbReference>
<keyword evidence="3" id="KW-0732">Signal</keyword>
<dbReference type="PROSITE" id="PS50106">
    <property type="entry name" value="PDZ"/>
    <property type="match status" value="2"/>
</dbReference>
<reference evidence="10" key="2">
    <citation type="submission" date="2021-08" db="EMBL/GenBank/DDBJ databases">
        <authorList>
            <person name="Dalcin Martins P."/>
        </authorList>
    </citation>
    <scope>NUCLEOTIDE SEQUENCE</scope>
    <source>
        <strain evidence="10">MAG_39</strain>
    </source>
</reference>
<dbReference type="Gene3D" id="2.30.42.10">
    <property type="match status" value="2"/>
</dbReference>
<feature type="domain" description="PDZ" evidence="9">
    <location>
        <begin position="365"/>
        <end position="467"/>
    </location>
</feature>